<evidence type="ECO:0000259" key="1">
    <source>
        <dbReference type="PROSITE" id="PS50181"/>
    </source>
</evidence>
<evidence type="ECO:0000313" key="3">
    <source>
        <dbReference type="Proteomes" id="UP000183832"/>
    </source>
</evidence>
<dbReference type="PROSITE" id="PS50181">
    <property type="entry name" value="FBOX"/>
    <property type="match status" value="1"/>
</dbReference>
<reference evidence="2 3" key="1">
    <citation type="submission" date="2015-04" db="EMBL/GenBank/DDBJ databases">
        <authorList>
            <person name="Syromyatnikov M.Y."/>
            <person name="Popov V.N."/>
        </authorList>
    </citation>
    <scope>NUCLEOTIDE SEQUENCE [LARGE SCALE GENOMIC DNA]</scope>
</reference>
<sequence length="597" mass="70831">HNSNRNLEVTTLLANYTKLFKILQSFENKERVRRKMNVQDKTEKKRMKMQDVEILNLPDEILLCIFEYVNISSRKNVSQVCWKFYELICIVERDCHPLEISNQQICDAGIRSSIVKSYRKFEHLKIDINYIAVDNIEYILDVMGKFGERLKRFKLWSSNPDQDSEFTTEGLIKILDCLPNVEDLTLTNIHFQSDLNVNHDKSEFNMHKLKKLEINVCSFMFPNILHKIPKNTLRDLIFLPFEFDVSSFQKFFNQQTNIRKLEVFEFQDINFNHLELEHLKIFLTFELPAVLRQQPKLRYLELNENDMDNEIFTVMCDLKNLEVAKMSHGQVSCNIFNSLKKMSNLKELQLWTNRDDDECHHLLEFSMMHSLQIEKLTLLCPERKISEDILIQLSQHFRKLKHIEFLSSRIVNINLIKTILEYFPNLELIVFEFYFHPPEDILIISEDLRHENLKQLEVTNNKTFNVENTRTLLKLISVCPNLERIIISKLTGIVHEDLQQILDDHPKLTHLSLEFDRFTFQHETIELIHSAGSRLKDIRFGGLRKCPSDSALKILFEDEFPNISSRKNLENGMTKFIMKKRNISEWYSDFDFTGFYG</sequence>
<dbReference type="AlphaFoldDB" id="A0A1J1I2B0"/>
<feature type="non-terminal residue" evidence="2">
    <location>
        <position position="1"/>
    </location>
</feature>
<keyword evidence="3" id="KW-1185">Reference proteome</keyword>
<proteinExistence type="predicted"/>
<dbReference type="SUPFAM" id="SSF81383">
    <property type="entry name" value="F-box domain"/>
    <property type="match status" value="1"/>
</dbReference>
<dbReference type="InterPro" id="IPR032675">
    <property type="entry name" value="LRR_dom_sf"/>
</dbReference>
<dbReference type="InterPro" id="IPR001810">
    <property type="entry name" value="F-box_dom"/>
</dbReference>
<dbReference type="OrthoDB" id="3219396at2759"/>
<dbReference type="SUPFAM" id="SSF52047">
    <property type="entry name" value="RNI-like"/>
    <property type="match status" value="1"/>
</dbReference>
<organism evidence="2 3">
    <name type="scientific">Clunio marinus</name>
    <dbReference type="NCBI Taxonomy" id="568069"/>
    <lineage>
        <taxon>Eukaryota</taxon>
        <taxon>Metazoa</taxon>
        <taxon>Ecdysozoa</taxon>
        <taxon>Arthropoda</taxon>
        <taxon>Hexapoda</taxon>
        <taxon>Insecta</taxon>
        <taxon>Pterygota</taxon>
        <taxon>Neoptera</taxon>
        <taxon>Endopterygota</taxon>
        <taxon>Diptera</taxon>
        <taxon>Nematocera</taxon>
        <taxon>Chironomoidea</taxon>
        <taxon>Chironomidae</taxon>
        <taxon>Clunio</taxon>
    </lineage>
</organism>
<gene>
    <name evidence="2" type="ORF">CLUMA_CG006069</name>
</gene>
<dbReference type="CDD" id="cd09917">
    <property type="entry name" value="F-box_SF"/>
    <property type="match status" value="1"/>
</dbReference>
<dbReference type="Proteomes" id="UP000183832">
    <property type="component" value="Unassembled WGS sequence"/>
</dbReference>
<dbReference type="Pfam" id="PF00646">
    <property type="entry name" value="F-box"/>
    <property type="match status" value="1"/>
</dbReference>
<dbReference type="EMBL" id="CVRI01000030">
    <property type="protein sequence ID" value="CRK92513.1"/>
    <property type="molecule type" value="Genomic_DNA"/>
</dbReference>
<feature type="domain" description="F-box" evidence="1">
    <location>
        <begin position="51"/>
        <end position="88"/>
    </location>
</feature>
<dbReference type="Gene3D" id="1.20.1280.50">
    <property type="match status" value="1"/>
</dbReference>
<evidence type="ECO:0000313" key="2">
    <source>
        <dbReference type="EMBL" id="CRK92513.1"/>
    </source>
</evidence>
<name>A0A1J1I2B0_9DIPT</name>
<dbReference type="InterPro" id="IPR036047">
    <property type="entry name" value="F-box-like_dom_sf"/>
</dbReference>
<dbReference type="Gene3D" id="3.80.10.10">
    <property type="entry name" value="Ribonuclease Inhibitor"/>
    <property type="match status" value="2"/>
</dbReference>
<protein>
    <submittedName>
        <fullName evidence="2">CLUMA_CG006069, isoform A</fullName>
    </submittedName>
</protein>
<accession>A0A1J1I2B0</accession>
<dbReference type="SMART" id="SM00256">
    <property type="entry name" value="FBOX"/>
    <property type="match status" value="1"/>
</dbReference>